<accession>A0A1H3YVC9</accession>
<name>A0A1H3YVC9_9RHOB</name>
<reference evidence="1 2" key="1">
    <citation type="submission" date="2016-10" db="EMBL/GenBank/DDBJ databases">
        <authorList>
            <person name="de Groot N.N."/>
        </authorList>
    </citation>
    <scope>NUCLEOTIDE SEQUENCE [LARGE SCALE GENOMIC DNA]</scope>
    <source>
        <strain evidence="1 2">DSM 15345</strain>
    </source>
</reference>
<evidence type="ECO:0000313" key="2">
    <source>
        <dbReference type="Proteomes" id="UP000198703"/>
    </source>
</evidence>
<dbReference type="EMBL" id="FNQM01000003">
    <property type="protein sequence ID" value="SEA15012.1"/>
    <property type="molecule type" value="Genomic_DNA"/>
</dbReference>
<organism evidence="1 2">
    <name type="scientific">Rubrimonas cliftonensis</name>
    <dbReference type="NCBI Taxonomy" id="89524"/>
    <lineage>
        <taxon>Bacteria</taxon>
        <taxon>Pseudomonadati</taxon>
        <taxon>Pseudomonadota</taxon>
        <taxon>Alphaproteobacteria</taxon>
        <taxon>Rhodobacterales</taxon>
        <taxon>Paracoccaceae</taxon>
        <taxon>Rubrimonas</taxon>
    </lineage>
</organism>
<keyword evidence="2" id="KW-1185">Reference proteome</keyword>
<proteinExistence type="predicted"/>
<dbReference type="Proteomes" id="UP000198703">
    <property type="component" value="Unassembled WGS sequence"/>
</dbReference>
<gene>
    <name evidence="1" type="ORF">SAMN05444370_103250</name>
</gene>
<dbReference type="RefSeq" id="WP_093250698.1">
    <property type="nucleotide sequence ID" value="NZ_FNQM01000003.1"/>
</dbReference>
<protein>
    <recommendedName>
        <fullName evidence="3">Antifreeze protein</fullName>
    </recommendedName>
</protein>
<dbReference type="STRING" id="89524.SAMN05444370_103250"/>
<evidence type="ECO:0008006" key="3">
    <source>
        <dbReference type="Google" id="ProtNLM"/>
    </source>
</evidence>
<dbReference type="OrthoDB" id="6167549at2"/>
<sequence>MTPKAMMKSYEAWFRLATGMAKLGVAANEVVLRRTAMMAMGAMKPHEATRMLLEKPAAFAQAAQKAAMAAAGGSDATAIATAALRPIKVAASANARRLRK</sequence>
<dbReference type="AlphaFoldDB" id="A0A1H3YVC9"/>
<evidence type="ECO:0000313" key="1">
    <source>
        <dbReference type="EMBL" id="SEA15012.1"/>
    </source>
</evidence>